<evidence type="ECO:0000313" key="2">
    <source>
        <dbReference type="RefSeq" id="XP_075091864.1"/>
    </source>
</evidence>
<accession>A0AC58T3Q6</accession>
<sequence>MSLLVKNKLGFTDGTYTREQYEKDIFRLLQWERCNAIVQSWIRSSVAPELRRGIVYSSDAQKVWKSMKDRFDKVNGTKIYHMNKEMSSLTQGISSISVYFSRLNDLWDEFESLILFPGCDCEKSRQLVVFLHQQKLMKFLMGLNEIYAPQRSQILMMHPTPTLDQAYSMIIQEESQRMSSGSAT</sequence>
<reference evidence="2" key="2">
    <citation type="submission" date="2025-08" db="UniProtKB">
        <authorList>
            <consortium name="RefSeq"/>
        </authorList>
    </citation>
    <scope>IDENTIFICATION</scope>
    <source>
        <tissue evidence="2">Leaf</tissue>
    </source>
</reference>
<dbReference type="RefSeq" id="XP_075091864.1">
    <property type="nucleotide sequence ID" value="XM_075235763.1"/>
</dbReference>
<evidence type="ECO:0000313" key="1">
    <source>
        <dbReference type="Proteomes" id="UP000790787"/>
    </source>
</evidence>
<organism evidence="1 2">
    <name type="scientific">Nicotiana tabacum</name>
    <name type="common">Common tobacco</name>
    <dbReference type="NCBI Taxonomy" id="4097"/>
    <lineage>
        <taxon>Eukaryota</taxon>
        <taxon>Viridiplantae</taxon>
        <taxon>Streptophyta</taxon>
        <taxon>Embryophyta</taxon>
        <taxon>Tracheophyta</taxon>
        <taxon>Spermatophyta</taxon>
        <taxon>Magnoliopsida</taxon>
        <taxon>eudicotyledons</taxon>
        <taxon>Gunneridae</taxon>
        <taxon>Pentapetalae</taxon>
        <taxon>asterids</taxon>
        <taxon>lamiids</taxon>
        <taxon>Solanales</taxon>
        <taxon>Solanaceae</taxon>
        <taxon>Nicotianoideae</taxon>
        <taxon>Nicotianeae</taxon>
        <taxon>Nicotiana</taxon>
    </lineage>
</organism>
<gene>
    <name evidence="2" type="primary">LOC142172012</name>
</gene>
<name>A0AC58T3Q6_TOBAC</name>
<protein>
    <submittedName>
        <fullName evidence="2">Uncharacterized protein LOC142172012</fullName>
    </submittedName>
</protein>
<reference evidence="1" key="1">
    <citation type="journal article" date="2014" name="Nat. Commun.">
        <title>The tobacco genome sequence and its comparison with those of tomato and potato.</title>
        <authorList>
            <person name="Sierro N."/>
            <person name="Battey J.N."/>
            <person name="Ouadi S."/>
            <person name="Bakaher N."/>
            <person name="Bovet L."/>
            <person name="Willig A."/>
            <person name="Goepfert S."/>
            <person name="Peitsch M.C."/>
            <person name="Ivanov N.V."/>
        </authorList>
    </citation>
    <scope>NUCLEOTIDE SEQUENCE [LARGE SCALE GENOMIC DNA]</scope>
</reference>
<dbReference type="Proteomes" id="UP000790787">
    <property type="component" value="Chromosome 17"/>
</dbReference>
<keyword evidence="1" id="KW-1185">Reference proteome</keyword>
<proteinExistence type="predicted"/>